<dbReference type="Proteomes" id="UP000003009">
    <property type="component" value="Unassembled WGS sequence"/>
</dbReference>
<evidence type="ECO:0000259" key="2">
    <source>
        <dbReference type="Pfam" id="PF07007"/>
    </source>
</evidence>
<comment type="caution">
    <text evidence="3">The sequence shown here is derived from an EMBL/GenBank/DDBJ whole genome shotgun (WGS) entry which is preliminary data.</text>
</comment>
<dbReference type="InterPro" id="IPR009739">
    <property type="entry name" value="LprI-like_N"/>
</dbReference>
<feature type="domain" description="Lysozyme inhibitor LprI-like N-terminal" evidence="2">
    <location>
        <begin position="81"/>
        <end position="168"/>
    </location>
</feature>
<dbReference type="Pfam" id="PF07007">
    <property type="entry name" value="LprI"/>
    <property type="match status" value="1"/>
</dbReference>
<organism evidence="3 4">
    <name type="scientific">Kingella oralis ATCC 51147</name>
    <dbReference type="NCBI Taxonomy" id="629741"/>
    <lineage>
        <taxon>Bacteria</taxon>
        <taxon>Pseudomonadati</taxon>
        <taxon>Pseudomonadota</taxon>
        <taxon>Betaproteobacteria</taxon>
        <taxon>Neisseriales</taxon>
        <taxon>Neisseriaceae</taxon>
        <taxon>Kingella</taxon>
    </lineage>
</organism>
<evidence type="ECO:0000256" key="1">
    <source>
        <dbReference type="SAM" id="Coils"/>
    </source>
</evidence>
<accession>C4GJL2</accession>
<dbReference type="EMBL" id="ACJW02000003">
    <property type="protein sequence ID" value="EEP67984.1"/>
    <property type="molecule type" value="Genomic_DNA"/>
</dbReference>
<name>C4GJL2_9NEIS</name>
<dbReference type="AlphaFoldDB" id="C4GJL2"/>
<dbReference type="HOGENOM" id="CLU_1538065_0_0_4"/>
<protein>
    <recommendedName>
        <fullName evidence="2">Lysozyme inhibitor LprI-like N-terminal domain-containing protein</fullName>
    </recommendedName>
</protein>
<dbReference type="STRING" id="629741.GCWU000324_02235"/>
<proteinExistence type="predicted"/>
<keyword evidence="4" id="KW-1185">Reference proteome</keyword>
<feature type="coiled-coil region" evidence="1">
    <location>
        <begin position="90"/>
        <end position="139"/>
    </location>
</feature>
<sequence length="174" mass="19545">MLWALFIKPRKGKGRAVASSFRQPQTMCGATKSSFNYGTRQMKRISTLFTAFLLVGAFAAPAFAKEYSYPEMDQCFEQPEAQNGVTAAMLNCTNAEIDRQETRMNNVLAKLVAKHPKKAARLKKEQADWLRKMKRATRKEYTRTGGTMDLLNGSGLALDMITARAEALEKRLAR</sequence>
<gene>
    <name evidence="3" type="ORF">GCWU000324_02235</name>
</gene>
<evidence type="ECO:0000313" key="3">
    <source>
        <dbReference type="EMBL" id="EEP67984.1"/>
    </source>
</evidence>
<keyword evidence="1" id="KW-0175">Coiled coil</keyword>
<reference evidence="3" key="1">
    <citation type="submission" date="2009-04" db="EMBL/GenBank/DDBJ databases">
        <authorList>
            <person name="Weinstock G."/>
            <person name="Sodergren E."/>
            <person name="Clifton S."/>
            <person name="Fulton L."/>
            <person name="Fulton B."/>
            <person name="Courtney L."/>
            <person name="Fronick C."/>
            <person name="Harrison M."/>
            <person name="Strong C."/>
            <person name="Farmer C."/>
            <person name="Delahaunty K."/>
            <person name="Markovic C."/>
            <person name="Hall O."/>
            <person name="Minx P."/>
            <person name="Tomlinson C."/>
            <person name="Mitreva M."/>
            <person name="Nelson J."/>
            <person name="Hou S."/>
            <person name="Wollam A."/>
            <person name="Pepin K.H."/>
            <person name="Johnson M."/>
            <person name="Bhonagiri V."/>
            <person name="Nash W.E."/>
            <person name="Warren W."/>
            <person name="Chinwalla A."/>
            <person name="Mardis E.R."/>
            <person name="Wilson R.K."/>
        </authorList>
    </citation>
    <scope>NUCLEOTIDE SEQUENCE [LARGE SCALE GENOMIC DNA]</scope>
    <source>
        <strain evidence="3">ATCC 51147</strain>
    </source>
</reference>
<evidence type="ECO:0000313" key="4">
    <source>
        <dbReference type="Proteomes" id="UP000003009"/>
    </source>
</evidence>
<dbReference type="Gene3D" id="1.20.1270.180">
    <property type="match status" value="1"/>
</dbReference>
<dbReference type="OrthoDB" id="7340239at2"/>